<feature type="domain" description="Response regulatory" evidence="7">
    <location>
        <begin position="1146"/>
        <end position="1265"/>
    </location>
</feature>
<dbReference type="PROSITE" id="PS50109">
    <property type="entry name" value="HIS_KIN"/>
    <property type="match status" value="1"/>
</dbReference>
<dbReference type="InterPro" id="IPR036890">
    <property type="entry name" value="HATPase_C_sf"/>
</dbReference>
<feature type="domain" description="PAC" evidence="9">
    <location>
        <begin position="452"/>
        <end position="505"/>
    </location>
</feature>
<evidence type="ECO:0000313" key="10">
    <source>
        <dbReference type="EMBL" id="MBE9462490.1"/>
    </source>
</evidence>
<dbReference type="CDD" id="cd00082">
    <property type="entry name" value="HisKA"/>
    <property type="match status" value="1"/>
</dbReference>
<dbReference type="Pfam" id="PF00512">
    <property type="entry name" value="HisKA"/>
    <property type="match status" value="1"/>
</dbReference>
<comment type="caution">
    <text evidence="10">The sequence shown here is derived from an EMBL/GenBank/DDBJ whole genome shotgun (WGS) entry which is preliminary data.</text>
</comment>
<dbReference type="InterPro" id="IPR013767">
    <property type="entry name" value="PAS_fold"/>
</dbReference>
<dbReference type="Pfam" id="PF00072">
    <property type="entry name" value="Response_reg"/>
    <property type="match status" value="2"/>
</dbReference>
<dbReference type="EC" id="2.7.13.3" evidence="2"/>
<dbReference type="PANTHER" id="PTHR45339">
    <property type="entry name" value="HYBRID SIGNAL TRANSDUCTION HISTIDINE KINASE J"/>
    <property type="match status" value="1"/>
</dbReference>
<sequence length="1411" mass="160664">MDFLKKELYSLIGNSEEIFDFIQNLALDGFWYYEVGHPGNQWINPKLWNGLGYTAEELSPFNSGVSGIAFQKDLENCHNNALIHFQTSGTVFSQTVRFIEKSQQTIRMSCHVKCIRDEDGKPFRFLCGLVRNQIENTSEESRFYESVLNSQSIYITRINWEGNYTYVNDYFCQAFGYEKEDIVGQSSLMTIVPEDHAKCFEIGLKCLDNPGVPFKIVLHKQDKTRNIKASEWEFTGIRNEDGNFSEILCVGFDVTGKVKIERDYSALVSNMTDVLFIINPQGVFTYVSPSWTKIYGYEVSETIGRIFTEFVHPDDVERCFQALSATYESGISLPSVEHRVRHKDGSWFWSSTRASIDPANGEMVLTSHDITKRKLDEEKLRELALVAANTTDMIITTDADGIITWTNEAFQKRSEYSLEEIVGKKPSELVQGPETSAETRKRLRKGLEDKVSMSEVILNYSRSGEKYWIDLNINPIIDEHGKCTHFVAVMRDISVSKQANEELRRTKELLEQTSEVARIGGWEFYIEQKILTWSDLIKEIHEVSPDFVPDIENVLQFYNDADKKKLEIAFTKCINSGVPISEEILLTTVSGKEIWIRLVGKAEYQDGACTRIFGTFQDIDELKKAEELSHKNSEMLRKLSEQVPGTLYQFQIFDDGRIKFPYISKDLSSLLTFPPNGKFIEVQALTAVVHPDDRDKFINSIKLSKETLQNWDLDYRIISPTLGERWLRGESIPERQEDSVLWHGYLQDITSRKQEEQEILQSEIKYRTLYNSTSDAVMLLNGDGFFDCNTSALEMYEIDSFEEFYALSPMDLSYPYQSDGRDSAKTILEYCVVALQNGSCRFEWEQKRMKSGETFTVEILLNAIDLNGSQILQSVVRDITERKFAEQEIRLARQQAEAASKSKSEFLTNMSHEIRTPLNGVIGFTDLLMKTDLDSTQHQYLSMVFQSANSLLDIINDILDFSKIEAGKLELATEKIDLLEICGQVTDMITYQAHQNNLEVLLNIASNVPRYICVDPVRLRQILINLLGNAVKFTEKGEIELKVDVLTETGDDTTFRFSVRDTGIGINSKNLQKIFEAFAQEDASTTKRFGGTGLGLPISNKLLALMNSELQLESVPGKGSTFYFDVTFKSFQSPVSDWSDIESVRKVLIAENNTVNGIILKNMLLNRQIESEIVQTGREVIEKLSAGNHYDVILMDYHLPDLDGISVSRRIRETFGQSGTEQVILLMNRSSDDKDISILSEELNLVQLNKPVKIERLFNVLLKLDGRDVEPSEHDTNTKELEDNQVKPEKITILIAEDNKINMILVKTFLNKILANARLVEAANGKEAVKLFESEKPDLVLMDVQMPEMNGYEAATEIRKLEKGKRIPILALTAGTLKGEKERCVDAGMDDYLTKPILKETLQAVLAQWLS</sequence>
<evidence type="ECO:0000256" key="2">
    <source>
        <dbReference type="ARBA" id="ARBA00012438"/>
    </source>
</evidence>
<evidence type="ECO:0000259" key="9">
    <source>
        <dbReference type="PROSITE" id="PS50113"/>
    </source>
</evidence>
<dbReference type="NCBIfam" id="TIGR00229">
    <property type="entry name" value="sensory_box"/>
    <property type="match status" value="4"/>
</dbReference>
<feature type="modified residue" description="4-aspartylphosphate" evidence="5">
    <location>
        <position position="1343"/>
    </location>
</feature>
<feature type="domain" description="PAS" evidence="8">
    <location>
        <begin position="260"/>
        <end position="330"/>
    </location>
</feature>
<evidence type="ECO:0000256" key="5">
    <source>
        <dbReference type="PROSITE-ProRule" id="PRU00169"/>
    </source>
</evidence>
<dbReference type="InterPro" id="IPR003594">
    <property type="entry name" value="HATPase_dom"/>
</dbReference>
<organism evidence="10 11">
    <name type="scientific">Dyadobacter subterraneus</name>
    <dbReference type="NCBI Taxonomy" id="2773304"/>
    <lineage>
        <taxon>Bacteria</taxon>
        <taxon>Pseudomonadati</taxon>
        <taxon>Bacteroidota</taxon>
        <taxon>Cytophagia</taxon>
        <taxon>Cytophagales</taxon>
        <taxon>Spirosomataceae</taxon>
        <taxon>Dyadobacter</taxon>
    </lineage>
</organism>
<dbReference type="InterPro" id="IPR035965">
    <property type="entry name" value="PAS-like_dom_sf"/>
</dbReference>
<evidence type="ECO:0000256" key="1">
    <source>
        <dbReference type="ARBA" id="ARBA00000085"/>
    </source>
</evidence>
<feature type="domain" description="PAC" evidence="9">
    <location>
        <begin position="580"/>
        <end position="631"/>
    </location>
</feature>
<dbReference type="SUPFAM" id="SSF47384">
    <property type="entry name" value="Homodimeric domain of signal transducing histidine kinase"/>
    <property type="match status" value="1"/>
</dbReference>
<evidence type="ECO:0000256" key="4">
    <source>
        <dbReference type="ARBA" id="ARBA00023012"/>
    </source>
</evidence>
<dbReference type="Pfam" id="PF13188">
    <property type="entry name" value="PAS_8"/>
    <property type="match status" value="1"/>
</dbReference>
<dbReference type="Proteomes" id="UP000634134">
    <property type="component" value="Unassembled WGS sequence"/>
</dbReference>
<dbReference type="Pfam" id="PF08447">
    <property type="entry name" value="PAS_3"/>
    <property type="match status" value="1"/>
</dbReference>
<dbReference type="InterPro" id="IPR000700">
    <property type="entry name" value="PAS-assoc_C"/>
</dbReference>
<dbReference type="SMART" id="SM00448">
    <property type="entry name" value="REC"/>
    <property type="match status" value="2"/>
</dbReference>
<dbReference type="InterPro" id="IPR036097">
    <property type="entry name" value="HisK_dim/P_sf"/>
</dbReference>
<comment type="catalytic activity">
    <reaction evidence="1">
        <text>ATP + protein L-histidine = ADP + protein N-phospho-L-histidine.</text>
        <dbReference type="EC" id="2.7.13.3"/>
    </reaction>
</comment>
<dbReference type="PROSITE" id="PS50113">
    <property type="entry name" value="PAC"/>
    <property type="match status" value="3"/>
</dbReference>
<dbReference type="InterPro" id="IPR004358">
    <property type="entry name" value="Sig_transdc_His_kin-like_C"/>
</dbReference>
<feature type="domain" description="Histidine kinase" evidence="6">
    <location>
        <begin position="909"/>
        <end position="1130"/>
    </location>
</feature>
<dbReference type="Pfam" id="PF02518">
    <property type="entry name" value="HATPase_c"/>
    <property type="match status" value="1"/>
</dbReference>
<dbReference type="SMART" id="SM00091">
    <property type="entry name" value="PAS"/>
    <property type="match status" value="4"/>
</dbReference>
<dbReference type="InterPro" id="IPR001789">
    <property type="entry name" value="Sig_transdc_resp-reg_receiver"/>
</dbReference>
<dbReference type="Pfam" id="PF13426">
    <property type="entry name" value="PAS_9"/>
    <property type="match status" value="1"/>
</dbReference>
<protein>
    <recommendedName>
        <fullName evidence="2">histidine kinase</fullName>
        <ecNumber evidence="2">2.7.13.3</ecNumber>
    </recommendedName>
</protein>
<evidence type="ECO:0000259" key="6">
    <source>
        <dbReference type="PROSITE" id="PS50109"/>
    </source>
</evidence>
<keyword evidence="3 5" id="KW-0597">Phosphoprotein</keyword>
<dbReference type="PROSITE" id="PS50112">
    <property type="entry name" value="PAS"/>
    <property type="match status" value="3"/>
</dbReference>
<dbReference type="SUPFAM" id="SSF55785">
    <property type="entry name" value="PYP-like sensor domain (PAS domain)"/>
    <property type="match status" value="7"/>
</dbReference>
<dbReference type="CDD" id="cd00130">
    <property type="entry name" value="PAS"/>
    <property type="match status" value="3"/>
</dbReference>
<dbReference type="SMART" id="SM00387">
    <property type="entry name" value="HATPase_c"/>
    <property type="match status" value="1"/>
</dbReference>
<dbReference type="SUPFAM" id="SSF52172">
    <property type="entry name" value="CheY-like"/>
    <property type="match status" value="2"/>
</dbReference>
<dbReference type="PRINTS" id="PR00344">
    <property type="entry name" value="BCTRLSENSOR"/>
</dbReference>
<feature type="domain" description="PAC" evidence="9">
    <location>
        <begin position="334"/>
        <end position="382"/>
    </location>
</feature>
<dbReference type="SUPFAM" id="SSF55874">
    <property type="entry name" value="ATPase domain of HSP90 chaperone/DNA topoisomerase II/histidine kinase"/>
    <property type="match status" value="1"/>
</dbReference>
<keyword evidence="11" id="KW-1185">Reference proteome</keyword>
<dbReference type="InterPro" id="IPR003661">
    <property type="entry name" value="HisK_dim/P_dom"/>
</dbReference>
<dbReference type="InterPro" id="IPR001610">
    <property type="entry name" value="PAC"/>
</dbReference>
<feature type="domain" description="Response regulatory" evidence="7">
    <location>
        <begin position="1292"/>
        <end position="1410"/>
    </location>
</feature>
<gene>
    <name evidence="10" type="ORF">IEE83_11415</name>
</gene>
<evidence type="ECO:0000259" key="8">
    <source>
        <dbReference type="PROSITE" id="PS50112"/>
    </source>
</evidence>
<name>A0ABR9WAL3_9BACT</name>
<evidence type="ECO:0000259" key="7">
    <source>
        <dbReference type="PROSITE" id="PS50110"/>
    </source>
</evidence>
<keyword evidence="4" id="KW-0902">Two-component regulatory system</keyword>
<evidence type="ECO:0000256" key="3">
    <source>
        <dbReference type="ARBA" id="ARBA00022553"/>
    </source>
</evidence>
<dbReference type="Pfam" id="PF00989">
    <property type="entry name" value="PAS"/>
    <property type="match status" value="1"/>
</dbReference>
<proteinExistence type="predicted"/>
<dbReference type="InterPro" id="IPR011006">
    <property type="entry name" value="CheY-like_superfamily"/>
</dbReference>
<dbReference type="InterPro" id="IPR005467">
    <property type="entry name" value="His_kinase_dom"/>
</dbReference>
<dbReference type="InterPro" id="IPR013655">
    <property type="entry name" value="PAS_fold_3"/>
</dbReference>
<dbReference type="InterPro" id="IPR000014">
    <property type="entry name" value="PAS"/>
</dbReference>
<dbReference type="EMBL" id="JACYGY010000001">
    <property type="protein sequence ID" value="MBE9462490.1"/>
    <property type="molecule type" value="Genomic_DNA"/>
</dbReference>
<dbReference type="CDD" id="cd17546">
    <property type="entry name" value="REC_hyHK_CKI1_RcsC-like"/>
    <property type="match status" value="1"/>
</dbReference>
<dbReference type="PROSITE" id="PS50110">
    <property type="entry name" value="RESPONSE_REGULATORY"/>
    <property type="match status" value="2"/>
</dbReference>
<dbReference type="CDD" id="cd16922">
    <property type="entry name" value="HATPase_EvgS-ArcB-TorS-like"/>
    <property type="match status" value="1"/>
</dbReference>
<feature type="domain" description="PAS" evidence="8">
    <location>
        <begin position="376"/>
        <end position="450"/>
    </location>
</feature>
<dbReference type="Gene3D" id="1.10.287.130">
    <property type="match status" value="1"/>
</dbReference>
<dbReference type="SMART" id="SM00086">
    <property type="entry name" value="PAC"/>
    <property type="match status" value="6"/>
</dbReference>
<evidence type="ECO:0000313" key="11">
    <source>
        <dbReference type="Proteomes" id="UP000634134"/>
    </source>
</evidence>
<dbReference type="Gene3D" id="3.30.450.20">
    <property type="entry name" value="PAS domain"/>
    <property type="match status" value="7"/>
</dbReference>
<accession>A0ABR9WAL3</accession>
<dbReference type="CDD" id="cd00156">
    <property type="entry name" value="REC"/>
    <property type="match status" value="1"/>
</dbReference>
<feature type="modified residue" description="4-aspartylphosphate" evidence="5">
    <location>
        <position position="1196"/>
    </location>
</feature>
<reference evidence="11" key="1">
    <citation type="submission" date="2023-07" db="EMBL/GenBank/DDBJ databases">
        <title>Dyadobacter sp. nov 'subterranea' isolated from contaminted grondwater.</title>
        <authorList>
            <person name="Szabo I."/>
            <person name="Al-Omari J."/>
            <person name="Szerdahelyi S.G."/>
            <person name="Rado J."/>
        </authorList>
    </citation>
    <scope>NUCLEOTIDE SEQUENCE [LARGE SCALE GENOMIC DNA]</scope>
    <source>
        <strain evidence="11">UP-52</strain>
    </source>
</reference>
<dbReference type="SMART" id="SM00388">
    <property type="entry name" value="HisKA"/>
    <property type="match status" value="1"/>
</dbReference>
<dbReference type="Gene3D" id="3.40.50.2300">
    <property type="match status" value="2"/>
</dbReference>
<dbReference type="PANTHER" id="PTHR45339:SF1">
    <property type="entry name" value="HYBRID SIGNAL TRANSDUCTION HISTIDINE KINASE J"/>
    <property type="match status" value="1"/>
</dbReference>
<feature type="domain" description="PAS" evidence="8">
    <location>
        <begin position="140"/>
        <end position="195"/>
    </location>
</feature>
<dbReference type="Gene3D" id="3.30.565.10">
    <property type="entry name" value="Histidine kinase-like ATPase, C-terminal domain"/>
    <property type="match status" value="1"/>
</dbReference>